<gene>
    <name evidence="1" type="ORF">MM415B00745_0015</name>
</gene>
<evidence type="ECO:0000313" key="1">
    <source>
        <dbReference type="EMBL" id="QJA62648.1"/>
    </source>
</evidence>
<accession>A0A6M3IZ77</accession>
<dbReference type="EMBL" id="MT141477">
    <property type="protein sequence ID" value="QJA62648.1"/>
    <property type="molecule type" value="Genomic_DNA"/>
</dbReference>
<protein>
    <submittedName>
        <fullName evidence="1">Uncharacterized protein</fullName>
    </submittedName>
</protein>
<dbReference type="AlphaFoldDB" id="A0A6M3IZ77"/>
<proteinExistence type="predicted"/>
<reference evidence="1" key="1">
    <citation type="submission" date="2020-03" db="EMBL/GenBank/DDBJ databases">
        <title>The deep terrestrial virosphere.</title>
        <authorList>
            <person name="Holmfeldt K."/>
            <person name="Nilsson E."/>
            <person name="Simone D."/>
            <person name="Lopez-Fernandez M."/>
            <person name="Wu X."/>
            <person name="de Brujin I."/>
            <person name="Lundin D."/>
            <person name="Andersson A."/>
            <person name="Bertilsson S."/>
            <person name="Dopson M."/>
        </authorList>
    </citation>
    <scope>NUCLEOTIDE SEQUENCE</scope>
    <source>
        <strain evidence="1">MM415B00745</strain>
    </source>
</reference>
<sequence length="146" mass="16268">MLVRLLPNDISNNWVNISTAIVKGLQPIGTIDEDSINRLLEASLTEELQLWLIIKPEKEVQRIIGLVSTVILIDPILRTKSLLVYSLFGVETIPGHIWVEGIETLRKFAGGNSCTKVCAFSNLVNVVEILKLLGADTSWHYISMEV</sequence>
<organism evidence="1">
    <name type="scientific">viral metagenome</name>
    <dbReference type="NCBI Taxonomy" id="1070528"/>
    <lineage>
        <taxon>unclassified sequences</taxon>
        <taxon>metagenomes</taxon>
        <taxon>organismal metagenomes</taxon>
    </lineage>
</organism>
<name>A0A6M3IZ77_9ZZZZ</name>